<evidence type="ECO:0000313" key="1">
    <source>
        <dbReference type="EMBL" id="EFO15890.2"/>
    </source>
</evidence>
<proteinExistence type="predicted"/>
<dbReference type="AlphaFoldDB" id="A0A1S0TKZ6"/>
<dbReference type="CTD" id="9950083"/>
<dbReference type="InParanoid" id="A0A1S0TKZ6"/>
<dbReference type="KEGG" id="loa:LOAG_12618"/>
<dbReference type="RefSeq" id="XP_003148179.2">
    <property type="nucleotide sequence ID" value="XM_003148131.2"/>
</dbReference>
<accession>A0A1S0TKZ6</accession>
<reference evidence="1" key="1">
    <citation type="submission" date="2012-04" db="EMBL/GenBank/DDBJ databases">
        <title>The Genome Sequence of Loa loa.</title>
        <authorList>
            <consortium name="The Broad Institute Genome Sequencing Platform"/>
            <consortium name="Broad Institute Genome Sequencing Center for Infectious Disease"/>
            <person name="Nutman T.B."/>
            <person name="Fink D.L."/>
            <person name="Russ C."/>
            <person name="Young S."/>
            <person name="Zeng Q."/>
            <person name="Gargeya S."/>
            <person name="Alvarado L."/>
            <person name="Berlin A."/>
            <person name="Chapman S.B."/>
            <person name="Chen Z."/>
            <person name="Freedman E."/>
            <person name="Gellesch M."/>
            <person name="Goldberg J."/>
            <person name="Griggs A."/>
            <person name="Gujja S."/>
            <person name="Heilman E.R."/>
            <person name="Heiman D."/>
            <person name="Howarth C."/>
            <person name="Mehta T."/>
            <person name="Neiman D."/>
            <person name="Pearson M."/>
            <person name="Roberts A."/>
            <person name="Saif S."/>
            <person name="Shea T."/>
            <person name="Shenoy N."/>
            <person name="Sisk P."/>
            <person name="Stolte C."/>
            <person name="Sykes S."/>
            <person name="White J."/>
            <person name="Yandava C."/>
            <person name="Haas B."/>
            <person name="Henn M.R."/>
            <person name="Nusbaum C."/>
            <person name="Birren B."/>
        </authorList>
    </citation>
    <scope>NUCLEOTIDE SEQUENCE [LARGE SCALE GENOMIC DNA]</scope>
</reference>
<organism evidence="1">
    <name type="scientific">Loa loa</name>
    <name type="common">Eye worm</name>
    <name type="synonym">Filaria loa</name>
    <dbReference type="NCBI Taxonomy" id="7209"/>
    <lineage>
        <taxon>Eukaryota</taxon>
        <taxon>Metazoa</taxon>
        <taxon>Ecdysozoa</taxon>
        <taxon>Nematoda</taxon>
        <taxon>Chromadorea</taxon>
        <taxon>Rhabditida</taxon>
        <taxon>Spirurina</taxon>
        <taxon>Spiruromorpha</taxon>
        <taxon>Filarioidea</taxon>
        <taxon>Onchocercidae</taxon>
        <taxon>Loa</taxon>
    </lineage>
</organism>
<dbReference type="EMBL" id="JH712114">
    <property type="protein sequence ID" value="EFO15890.2"/>
    <property type="molecule type" value="Genomic_DNA"/>
</dbReference>
<dbReference type="GeneID" id="9950083"/>
<sequence length="80" mass="8996">MLQTKSFVVNLFQSVNQAYMQLSECCKELTGKCRNFVKISSLAIKPIRLECQITPTIKGARINHPEEQLQNPKNSSGQSV</sequence>
<name>A0A1S0TKZ6_LOALO</name>
<gene>
    <name evidence="1" type="ORF">LOAG_12618</name>
</gene>
<protein>
    <submittedName>
        <fullName evidence="1">Uncharacterized protein</fullName>
    </submittedName>
</protein>